<dbReference type="Proteomes" id="UP001622557">
    <property type="component" value="Chromosome"/>
</dbReference>
<gene>
    <name evidence="3" type="ORF">OG350_09925</name>
</gene>
<dbReference type="EMBL" id="CP108164">
    <property type="protein sequence ID" value="WTQ80613.1"/>
    <property type="molecule type" value="Genomic_DNA"/>
</dbReference>
<dbReference type="CDD" id="cd06974">
    <property type="entry name" value="TerD_like"/>
    <property type="match status" value="2"/>
</dbReference>
<feature type="domain" description="TerD" evidence="2">
    <location>
        <begin position="215"/>
        <end position="381"/>
    </location>
</feature>
<dbReference type="InterPro" id="IPR051324">
    <property type="entry name" value="Stress/Tellurium_Resist"/>
</dbReference>
<name>A0ABZ1KJ13_STRAH</name>
<feature type="compositionally biased region" description="Pro residues" evidence="1">
    <location>
        <begin position="172"/>
        <end position="202"/>
    </location>
</feature>
<dbReference type="PANTHER" id="PTHR32097:SF17">
    <property type="entry name" value="CAMP-BINDING PROTEIN 1-RELATED"/>
    <property type="match status" value="1"/>
</dbReference>
<protein>
    <submittedName>
        <fullName evidence="3">TerD family protein</fullName>
    </submittedName>
</protein>
<dbReference type="InterPro" id="IPR003325">
    <property type="entry name" value="TerD"/>
</dbReference>
<sequence>MTPGSNIPLPTARVTVDVSAPVRLDVSGLLLTGDGKVRSDDDFIFYNQPSGPGVTYRSGGGTAPDAVTVDTAAVPPEIEKIVVTASPDAAGQTFQGIEPTATIRDADGGGVLATFTPPRLGTETALVIVEIYRRSGQWKARAVGQGYADGLAGIATDFGVSVEEPAAAAPAPAAPVAPPQPVAAPPVPAAPPQPAAPPPAPVPGAGKINLDKGRVSLQKNQTVSLVKGGRPVLSQVRMGLGWEPAFRGRDIDLDASVIAYGPQRNHIDSCYFGNLVILNGAIRHSGDNLTGEGGGDDEVITVDLGRLPQEVTGLVFTVNSFSGQKFTEVAKAYCRLVDAATDEELVRFDLTAAEPRTGVMMAKLVRQFSGEWDMTAMGDFVKARTVRNMVDPAAKAL</sequence>
<organism evidence="3 4">
    <name type="scientific">Streptomyces achromogenes</name>
    <dbReference type="NCBI Taxonomy" id="67255"/>
    <lineage>
        <taxon>Bacteria</taxon>
        <taxon>Bacillati</taxon>
        <taxon>Actinomycetota</taxon>
        <taxon>Actinomycetes</taxon>
        <taxon>Kitasatosporales</taxon>
        <taxon>Streptomycetaceae</taxon>
        <taxon>Streptomyces</taxon>
    </lineage>
</organism>
<dbReference type="PANTHER" id="PTHR32097">
    <property type="entry name" value="CAMP-BINDING PROTEIN 1-RELATED"/>
    <property type="match status" value="1"/>
</dbReference>
<dbReference type="GeneID" id="97280741"/>
<keyword evidence="4" id="KW-1185">Reference proteome</keyword>
<evidence type="ECO:0000313" key="4">
    <source>
        <dbReference type="Proteomes" id="UP001622557"/>
    </source>
</evidence>
<reference evidence="3 4" key="1">
    <citation type="submission" date="2022-10" db="EMBL/GenBank/DDBJ databases">
        <title>The complete genomes of actinobacterial strains from the NBC collection.</title>
        <authorList>
            <person name="Joergensen T.S."/>
            <person name="Alvarez Arevalo M."/>
            <person name="Sterndorff E.B."/>
            <person name="Faurdal D."/>
            <person name="Vuksanovic O."/>
            <person name="Mourched A.-S."/>
            <person name="Charusanti P."/>
            <person name="Shaw S."/>
            <person name="Blin K."/>
            <person name="Weber T."/>
        </authorList>
    </citation>
    <scope>NUCLEOTIDE SEQUENCE [LARGE SCALE GENOMIC DNA]</scope>
    <source>
        <strain evidence="3 4">NBC_00156</strain>
    </source>
</reference>
<evidence type="ECO:0000256" key="1">
    <source>
        <dbReference type="SAM" id="MobiDB-lite"/>
    </source>
</evidence>
<evidence type="ECO:0000313" key="3">
    <source>
        <dbReference type="EMBL" id="WTQ80613.1"/>
    </source>
</evidence>
<dbReference type="RefSeq" id="WP_405446605.1">
    <property type="nucleotide sequence ID" value="NZ_CP108164.1"/>
</dbReference>
<feature type="domain" description="TerD" evidence="2">
    <location>
        <begin position="20"/>
        <end position="158"/>
    </location>
</feature>
<proteinExistence type="predicted"/>
<accession>A0ABZ1KJ13</accession>
<feature type="region of interest" description="Disordered" evidence="1">
    <location>
        <begin position="171"/>
        <end position="207"/>
    </location>
</feature>
<evidence type="ECO:0000259" key="2">
    <source>
        <dbReference type="Pfam" id="PF02342"/>
    </source>
</evidence>
<dbReference type="Pfam" id="PF02342">
    <property type="entry name" value="TerD"/>
    <property type="match status" value="2"/>
</dbReference>
<dbReference type="Gene3D" id="2.60.60.30">
    <property type="entry name" value="sav2460 like domains"/>
    <property type="match status" value="2"/>
</dbReference>